<sequence length="1024" mass="113624">MKKGVKKGFLLFIVTVLVMVFAIPQHGAAYTLPMTSVPNEVTFSDTKDHWAQEYIKELTERKIVNGYPNGTFRPNNGVTRGQFMKMSVNGMGYFEVESLTQTFDDVQPEHWASPYIETAVERGVLLKTDIGTVYQPNRMITREEMAVAIARALDLEVDNKSDFFKDQRDMKHPFLVEATAKAGILSGYADGTFRPKNTLTRAQAAKVITNMIQYDLEQIEKNEESFENEVSVRNNLINLPLSEADHIEEIHSDRMVFSEESIVSTLLEKGDIFTLASTPSIPSGLAKKVEGIRVDDSGAAIVMTSEPQMNELFTELNLDFENLELSDDAYFVPDPSEDEVNLFSVEASGARIPSGRLNFKYPTVRTDIQTRGDKSNISFEFNDAELTMGKVSDLFTRDQLGKYDLDGKLSGNIMYKMSGSFTINDLINESKIQLTKGNATYKSTSTNNRLDLTMGVGLDTRIEKSLEKQLSNLMEENASNAVEAIKLGEVVIPVAATGGVINIAIPVNIIFEVDLSGEINAYFTFSKEVDMKVQRFRIQNAVFKPAKDIQFGLNTNNTKLSAEAAVALSPNLYIRAYQLETLGLQNEIGFNFGANVETDSGYVLNEPDETLPIGCYKTFLYPYGKSSVTFLSGITFTSLVYQTMPIYETTIDQVPDALKFENQSCTVKSIETNKELYTVGPGSTEVFEVIAETEEGNKIDITQSSLITYKTDHDGVTIKDGSIRVERNVKAGTRVKVTASIGSAEAVFNIAVGDVVKEHIDKLKKDGLSGYYVGDIVSANLTGGETPQVVAMYYKSGEFYSFNTLVHVHTYDSNKGTWAIAKTFRVEETSSPLMYITQGALIDKNKEQVILGDYAGSGVYLTPFVIGSADGKQIKHFNEIDGSYFNGNAIVVGEELFFTHSNFLVAEKFKFENGRFKRYGGSGADDQKLAKGSTYQLTIEERNGKTVINGSRNIEMRVGETLALHRKSRNDENYYPIRVRAGTSFDTASFNNGLMVAEKAGTTSLLIETEAYSGDWVEIKIRVR</sequence>
<comment type="caution">
    <text evidence="3">The sequence shown here is derived from an EMBL/GenBank/DDBJ whole genome shotgun (WGS) entry which is preliminary data.</text>
</comment>
<dbReference type="InterPro" id="IPR051465">
    <property type="entry name" value="Cell_Envelope_Struct_Comp"/>
</dbReference>
<name>A0AAJ2NQ40_ALKPS</name>
<protein>
    <submittedName>
        <fullName evidence="3">S-layer homology domain-containing protein</fullName>
    </submittedName>
</protein>
<dbReference type="PANTHER" id="PTHR43308">
    <property type="entry name" value="OUTER MEMBRANE PROTEIN ALPHA-RELATED"/>
    <property type="match status" value="1"/>
</dbReference>
<evidence type="ECO:0000256" key="1">
    <source>
        <dbReference type="ARBA" id="ARBA00022729"/>
    </source>
</evidence>
<gene>
    <name evidence="3" type="ORF">RYX45_14225</name>
</gene>
<keyword evidence="1" id="KW-0732">Signal</keyword>
<evidence type="ECO:0000313" key="4">
    <source>
        <dbReference type="Proteomes" id="UP001285636"/>
    </source>
</evidence>
<evidence type="ECO:0000313" key="3">
    <source>
        <dbReference type="EMBL" id="MDV2886343.1"/>
    </source>
</evidence>
<dbReference type="InterPro" id="IPR001119">
    <property type="entry name" value="SLH_dom"/>
</dbReference>
<dbReference type="Pfam" id="PF00395">
    <property type="entry name" value="SLH"/>
    <property type="match status" value="3"/>
</dbReference>
<reference evidence="3" key="1">
    <citation type="submission" date="2023-10" db="EMBL/GenBank/DDBJ databases">
        <title>Screening of Alkalihalophilus pseudofirmusBZ-TG-HK211 and Its Alleviation of Salt Stress on Rapeseed Growth.</title>
        <authorList>
            <person name="Zhao B."/>
            <person name="Guo T."/>
        </authorList>
    </citation>
    <scope>NUCLEOTIDE SEQUENCE</scope>
    <source>
        <strain evidence="3">BZ-TG-HK211</strain>
    </source>
</reference>
<dbReference type="PANTHER" id="PTHR43308:SF5">
    <property type="entry name" value="S-LAYER PROTEIN _ PEPTIDOGLYCAN ENDO-BETA-N-ACETYLGLUCOSAMINIDASE"/>
    <property type="match status" value="1"/>
</dbReference>
<feature type="domain" description="SLH" evidence="2">
    <location>
        <begin position="38"/>
        <end position="101"/>
    </location>
</feature>
<organism evidence="3 4">
    <name type="scientific">Alkalihalophilus pseudofirmus</name>
    <name type="common">Bacillus pseudofirmus</name>
    <dbReference type="NCBI Taxonomy" id="79885"/>
    <lineage>
        <taxon>Bacteria</taxon>
        <taxon>Bacillati</taxon>
        <taxon>Bacillota</taxon>
        <taxon>Bacilli</taxon>
        <taxon>Bacillales</taxon>
        <taxon>Bacillaceae</taxon>
        <taxon>Alkalihalophilus</taxon>
    </lineage>
</organism>
<evidence type="ECO:0000259" key="2">
    <source>
        <dbReference type="PROSITE" id="PS51272"/>
    </source>
</evidence>
<feature type="domain" description="SLH" evidence="2">
    <location>
        <begin position="164"/>
        <end position="222"/>
    </location>
</feature>
<dbReference type="PROSITE" id="PS51272">
    <property type="entry name" value="SLH"/>
    <property type="match status" value="3"/>
</dbReference>
<dbReference type="AlphaFoldDB" id="A0AAJ2NQ40"/>
<dbReference type="EMBL" id="JAWJAY010000003">
    <property type="protein sequence ID" value="MDV2886343.1"/>
    <property type="molecule type" value="Genomic_DNA"/>
</dbReference>
<accession>A0AAJ2NQ40</accession>
<dbReference type="RefSeq" id="WP_323467127.1">
    <property type="nucleotide sequence ID" value="NZ_CP144224.1"/>
</dbReference>
<feature type="domain" description="SLH" evidence="2">
    <location>
        <begin position="103"/>
        <end position="163"/>
    </location>
</feature>
<dbReference type="Proteomes" id="UP001285636">
    <property type="component" value="Unassembled WGS sequence"/>
</dbReference>
<proteinExistence type="predicted"/>